<dbReference type="RefSeq" id="WP_212699628.1">
    <property type="nucleotide sequence ID" value="NZ_JADMKU010000002.1"/>
</dbReference>
<evidence type="ECO:0000256" key="1">
    <source>
        <dbReference type="SAM" id="Phobius"/>
    </source>
</evidence>
<accession>A0ABS5HMB3</accession>
<feature type="transmembrane region" description="Helical" evidence="1">
    <location>
        <begin position="72"/>
        <end position="97"/>
    </location>
</feature>
<gene>
    <name evidence="2" type="ORF">IT775_03130</name>
</gene>
<keyword evidence="1" id="KW-0472">Membrane</keyword>
<keyword evidence="1" id="KW-0812">Transmembrane</keyword>
<protein>
    <submittedName>
        <fullName evidence="2">Uncharacterized protein</fullName>
    </submittedName>
</protein>
<name>A0ABS5HMB3_9RHOB</name>
<reference evidence="2 3" key="1">
    <citation type="journal article" date="2021" name="Arch. Microbiol.">
        <title>Thalassobius aquimarinus sp. nov., isolated from the Sea of Japan seashore.</title>
        <authorList>
            <person name="Kurilenko V.V."/>
            <person name="Romanenko L.A."/>
            <person name="Chernysheva N.Y."/>
            <person name="Velansky P.V."/>
            <person name="Tekutyeva L.A."/>
            <person name="Isaeva M.P."/>
            <person name="Mikhailov V.V."/>
        </authorList>
    </citation>
    <scope>NUCLEOTIDE SEQUENCE [LARGE SCALE GENOMIC DNA]</scope>
    <source>
        <strain evidence="2 3">KMM 8518</strain>
    </source>
</reference>
<feature type="transmembrane region" description="Helical" evidence="1">
    <location>
        <begin position="12"/>
        <end position="36"/>
    </location>
</feature>
<evidence type="ECO:0000313" key="3">
    <source>
        <dbReference type="Proteomes" id="UP001195941"/>
    </source>
</evidence>
<dbReference type="EMBL" id="JADMKU010000002">
    <property type="protein sequence ID" value="MBR9650116.1"/>
    <property type="molecule type" value="Genomic_DNA"/>
</dbReference>
<feature type="transmembrane region" description="Helical" evidence="1">
    <location>
        <begin position="48"/>
        <end position="66"/>
    </location>
</feature>
<organism evidence="2 3">
    <name type="scientific">Thalassovita aquimarina</name>
    <dbReference type="NCBI Taxonomy" id="2785917"/>
    <lineage>
        <taxon>Bacteria</taxon>
        <taxon>Pseudomonadati</taxon>
        <taxon>Pseudomonadota</taxon>
        <taxon>Alphaproteobacteria</taxon>
        <taxon>Rhodobacterales</taxon>
        <taxon>Roseobacteraceae</taxon>
        <taxon>Thalassovita</taxon>
    </lineage>
</organism>
<keyword evidence="1" id="KW-1133">Transmembrane helix</keyword>
<dbReference type="Proteomes" id="UP001195941">
    <property type="component" value="Unassembled WGS sequence"/>
</dbReference>
<comment type="caution">
    <text evidence="2">The sequence shown here is derived from an EMBL/GenBank/DDBJ whole genome shotgun (WGS) entry which is preliminary data.</text>
</comment>
<sequence>MDGPLTLIDIYVSLFTVHLVYTSVGVVSAVIVSIVLVQRFPRAPWKAFIISVIALWIWITVLYGGLWLGEALFWAGMGATYTGLVWLPVLAAVQYAMRRYGWGMGKR</sequence>
<proteinExistence type="predicted"/>
<keyword evidence="3" id="KW-1185">Reference proteome</keyword>
<evidence type="ECO:0000313" key="2">
    <source>
        <dbReference type="EMBL" id="MBR9650116.1"/>
    </source>
</evidence>